<dbReference type="EMBL" id="JANCYW010000019">
    <property type="protein sequence ID" value="KAK4538711.1"/>
    <property type="molecule type" value="Genomic_DNA"/>
</dbReference>
<comment type="caution">
    <text evidence="5">The sequence shown here is derived from an EMBL/GenBank/DDBJ whole genome shotgun (WGS) entry which is preliminary data.</text>
</comment>
<organism evidence="5 6">
    <name type="scientific">Cyanidium caldarium</name>
    <name type="common">Red alga</name>
    <dbReference type="NCBI Taxonomy" id="2771"/>
    <lineage>
        <taxon>Eukaryota</taxon>
        <taxon>Rhodophyta</taxon>
        <taxon>Bangiophyceae</taxon>
        <taxon>Cyanidiales</taxon>
        <taxon>Cyanidiaceae</taxon>
        <taxon>Cyanidium</taxon>
    </lineage>
</organism>
<dbReference type="NCBIfam" id="TIGR00756">
    <property type="entry name" value="PPR"/>
    <property type="match status" value="1"/>
</dbReference>
<gene>
    <name evidence="5" type="ORF">CDCA_CDCA19G4736</name>
</gene>
<evidence type="ECO:0000259" key="4">
    <source>
        <dbReference type="Pfam" id="PF23276"/>
    </source>
</evidence>
<feature type="region of interest" description="Disordered" evidence="3">
    <location>
        <begin position="437"/>
        <end position="475"/>
    </location>
</feature>
<reference evidence="5 6" key="1">
    <citation type="submission" date="2022-07" db="EMBL/GenBank/DDBJ databases">
        <title>Genome-wide signatures of adaptation to extreme environments.</title>
        <authorList>
            <person name="Cho C.H."/>
            <person name="Yoon H.S."/>
        </authorList>
    </citation>
    <scope>NUCLEOTIDE SEQUENCE [LARGE SCALE GENOMIC DNA]</scope>
    <source>
        <strain evidence="5 6">DBV 063 E5</strain>
    </source>
</reference>
<evidence type="ECO:0000256" key="1">
    <source>
        <dbReference type="ARBA" id="ARBA00022737"/>
    </source>
</evidence>
<proteinExistence type="predicted"/>
<name>A0AAV9J2R1_CYACA</name>
<accession>A0AAV9J2R1</accession>
<dbReference type="Gene3D" id="1.25.40.10">
    <property type="entry name" value="Tetratricopeptide repeat domain"/>
    <property type="match status" value="2"/>
</dbReference>
<dbReference type="InterPro" id="IPR002885">
    <property type="entry name" value="PPR_rpt"/>
</dbReference>
<dbReference type="InterPro" id="IPR057027">
    <property type="entry name" value="TPR_mt"/>
</dbReference>
<dbReference type="PROSITE" id="PS51375">
    <property type="entry name" value="PPR"/>
    <property type="match status" value="1"/>
</dbReference>
<feature type="compositionally biased region" description="Acidic residues" evidence="3">
    <location>
        <begin position="443"/>
        <end position="459"/>
    </location>
</feature>
<dbReference type="PANTHER" id="PTHR47932">
    <property type="entry name" value="ATPASE EXPRESSION PROTEIN 3"/>
    <property type="match status" value="1"/>
</dbReference>
<dbReference type="Pfam" id="PF13041">
    <property type="entry name" value="PPR_2"/>
    <property type="match status" value="1"/>
</dbReference>
<dbReference type="AlphaFoldDB" id="A0AAV9J2R1"/>
<evidence type="ECO:0000313" key="6">
    <source>
        <dbReference type="Proteomes" id="UP001301350"/>
    </source>
</evidence>
<evidence type="ECO:0000256" key="2">
    <source>
        <dbReference type="PROSITE-ProRule" id="PRU00708"/>
    </source>
</evidence>
<keyword evidence="6" id="KW-1185">Reference proteome</keyword>
<evidence type="ECO:0000256" key="3">
    <source>
        <dbReference type="SAM" id="MobiDB-lite"/>
    </source>
</evidence>
<protein>
    <recommendedName>
        <fullName evidence="4">Pentatricopeptide repeat-containing protein-mitochondrial domain-containing protein</fullName>
    </recommendedName>
</protein>
<evidence type="ECO:0000313" key="5">
    <source>
        <dbReference type="EMBL" id="KAK4538711.1"/>
    </source>
</evidence>
<dbReference type="Proteomes" id="UP001301350">
    <property type="component" value="Unassembled WGS sequence"/>
</dbReference>
<dbReference type="InterPro" id="IPR011990">
    <property type="entry name" value="TPR-like_helical_dom_sf"/>
</dbReference>
<dbReference type="Pfam" id="PF23276">
    <property type="entry name" value="TPR_24"/>
    <property type="match status" value="1"/>
</dbReference>
<feature type="repeat" description="PPR" evidence="2">
    <location>
        <begin position="108"/>
        <end position="143"/>
    </location>
</feature>
<dbReference type="PANTHER" id="PTHR47932:SF44">
    <property type="entry name" value="MIOREX COMPLEX COMPONENT 1"/>
    <property type="match status" value="1"/>
</dbReference>
<keyword evidence="1" id="KW-0677">Repeat</keyword>
<sequence length="503" mass="55871">MRRRKDVDGVLYILRCMRNERVEPSVVTSLLALRALREARQPQHVHEALDCIEAAGGRIGLRTWGIALTCLCEGCRAEDRAENATELERAAWTLLQRMLDRRGRHRLNAYVYNILMAMYASRGDIDEAVAVYGAMVAGARVSPDVVTFNTLLESLVRGHNTRHRRPASALWLACLPDAIVERMEQHGVRPNVRTLSAHLRLSRGRTEAVRAVEARAASHRIALDAPYYDQLIDAYACAGDVTAAAAVLKRLHASPSDTAAASVTAYAVNGVLKACAQSGAADHALQLVQNMAAEYRIEPDAISYTCALTALGRARRCEDAKRLYANARAHLKEALNAPVATAAILAVHDDIEWGLRVVRDLLHVTDRQQQQQQQQQQQTSSHPQVDFRAPAHALLRVCGRARAPSRALDVVIALRNRALVPIDRRCYAAFMKGVRESESPMTYEDDDDDDEEEEEEEEGAAASPTARRGKARTPRLSPLSAPMLYLLRLECIPPRVPRIRLRF</sequence>
<feature type="domain" description="Pentatricopeptide repeat-containing protein-mitochondrial" evidence="4">
    <location>
        <begin position="217"/>
        <end position="326"/>
    </location>
</feature>